<proteinExistence type="predicted"/>
<organism evidence="1">
    <name type="scientific">freshwater metagenome</name>
    <dbReference type="NCBI Taxonomy" id="449393"/>
    <lineage>
        <taxon>unclassified sequences</taxon>
        <taxon>metagenomes</taxon>
        <taxon>ecological metagenomes</taxon>
    </lineage>
</organism>
<sequence length="365" mass="39877">MHVELVGVLVALRVAVGRRVPQRDLVAGLDLRAVELQVLRRGAAEVRERREHPQRLLDRAGREGGVVDQHLQLVGVLHQGPHGRGVGRFGGVVAGRHHEDEPGEDLLVAQRVAVDVGEDQDARHVVGRVLPSGRHELHALLVHLRDVLGDERLEALGVQRRVAEAEQRVDRLRPRLVVLGVQPHELADHAGDDRLGDVGDEVGVLATLEAVHDARGDLADRGLVRGDRLRGERLLEEVLDAVVLRRVHADEHPLHQRDGDRLVGDDDVLRGGVPLPVATDGVDVLRPGHRPEPGVARRLLDARAPVHRALVAQTLEHLVGGALQPQLVVGDLQLREVLGCFGRHGVKRTVADIAGQDGRWRVARS</sequence>
<dbReference type="EMBL" id="CAFBMK010000282">
    <property type="protein sequence ID" value="CAB4945139.1"/>
    <property type="molecule type" value="Genomic_DNA"/>
</dbReference>
<reference evidence="1" key="1">
    <citation type="submission" date="2020-05" db="EMBL/GenBank/DDBJ databases">
        <authorList>
            <person name="Chiriac C."/>
            <person name="Salcher M."/>
            <person name="Ghai R."/>
            <person name="Kavagutti S V."/>
        </authorList>
    </citation>
    <scope>NUCLEOTIDE SEQUENCE</scope>
</reference>
<accession>A0A6J7JR44</accession>
<name>A0A6J7JR44_9ZZZZ</name>
<protein>
    <submittedName>
        <fullName evidence="1">Unannotated protein</fullName>
    </submittedName>
</protein>
<gene>
    <name evidence="1" type="ORF">UFOPK3564_03175</name>
</gene>
<dbReference type="AlphaFoldDB" id="A0A6J7JR44"/>
<evidence type="ECO:0000313" key="1">
    <source>
        <dbReference type="EMBL" id="CAB4945139.1"/>
    </source>
</evidence>